<feature type="domain" description="EGF-like" evidence="5">
    <location>
        <begin position="350"/>
        <end position="383"/>
    </location>
</feature>
<keyword evidence="2" id="KW-0862">Zinc</keyword>
<dbReference type="PROSITE" id="PS01186">
    <property type="entry name" value="EGF_2"/>
    <property type="match status" value="1"/>
</dbReference>
<keyword evidence="8" id="KW-1185">Reference proteome</keyword>
<organism evidence="7 8">
    <name type="scientific">Sphagnum troendelagicum</name>
    <dbReference type="NCBI Taxonomy" id="128251"/>
    <lineage>
        <taxon>Eukaryota</taxon>
        <taxon>Viridiplantae</taxon>
        <taxon>Streptophyta</taxon>
        <taxon>Embryophyta</taxon>
        <taxon>Bryophyta</taxon>
        <taxon>Sphagnophytina</taxon>
        <taxon>Sphagnopsida</taxon>
        <taxon>Sphagnales</taxon>
        <taxon>Sphagnaceae</taxon>
        <taxon>Sphagnum</taxon>
    </lineage>
</organism>
<feature type="disulfide bond" evidence="1">
    <location>
        <begin position="373"/>
        <end position="382"/>
    </location>
</feature>
<dbReference type="InterPro" id="IPR001841">
    <property type="entry name" value="Znf_RING"/>
</dbReference>
<reference evidence="7" key="1">
    <citation type="submission" date="2024-02" db="EMBL/GenBank/DDBJ databases">
        <authorList>
            <consortium name="ELIXIR-Norway"/>
            <consortium name="Elixir Norway"/>
        </authorList>
    </citation>
    <scope>NUCLEOTIDE SEQUENCE</scope>
</reference>
<dbReference type="InterPro" id="IPR013083">
    <property type="entry name" value="Znf_RING/FYVE/PHD"/>
</dbReference>
<gene>
    <name evidence="7" type="ORF">CSSPTR1EN2_LOCUS20068</name>
</gene>
<dbReference type="PROSITE" id="PS50089">
    <property type="entry name" value="ZF_RING_2"/>
    <property type="match status" value="1"/>
</dbReference>
<name>A0ABP0UV20_9BRYO</name>
<dbReference type="PROSITE" id="PS50026">
    <property type="entry name" value="EGF_3"/>
    <property type="match status" value="1"/>
</dbReference>
<dbReference type="SUPFAM" id="SSF57850">
    <property type="entry name" value="RING/U-box"/>
    <property type="match status" value="1"/>
</dbReference>
<dbReference type="Gene3D" id="3.30.40.10">
    <property type="entry name" value="Zinc/RING finger domain, C3HC4 (zinc finger)"/>
    <property type="match status" value="1"/>
</dbReference>
<evidence type="ECO:0000256" key="4">
    <source>
        <dbReference type="SAM" id="Phobius"/>
    </source>
</evidence>
<evidence type="ECO:0000256" key="2">
    <source>
        <dbReference type="PROSITE-ProRule" id="PRU00175"/>
    </source>
</evidence>
<dbReference type="PANTHER" id="PTHR47035">
    <property type="entry name" value="OS11G0150450 PROTEIN"/>
    <property type="match status" value="1"/>
</dbReference>
<dbReference type="Proteomes" id="UP001497512">
    <property type="component" value="Chromosome 6"/>
</dbReference>
<dbReference type="Pfam" id="PF13639">
    <property type="entry name" value="zf-RING_2"/>
    <property type="match status" value="1"/>
</dbReference>
<dbReference type="EMBL" id="OZ019898">
    <property type="protein sequence ID" value="CAK9230108.1"/>
    <property type="molecule type" value="Genomic_DNA"/>
</dbReference>
<proteinExistence type="predicted"/>
<dbReference type="Gene3D" id="2.10.25.10">
    <property type="entry name" value="Laminin"/>
    <property type="match status" value="1"/>
</dbReference>
<dbReference type="InterPro" id="IPR000742">
    <property type="entry name" value="EGF"/>
</dbReference>
<feature type="transmembrane region" description="Helical" evidence="4">
    <location>
        <begin position="503"/>
        <end position="526"/>
    </location>
</feature>
<comment type="caution">
    <text evidence="1">Lacks conserved residue(s) required for the propagation of feature annotation.</text>
</comment>
<dbReference type="SMART" id="SM01197">
    <property type="entry name" value="FANCL_C"/>
    <property type="match status" value="1"/>
</dbReference>
<accession>A0ABP0UV20</accession>
<dbReference type="SMART" id="SM00184">
    <property type="entry name" value="RING"/>
    <property type="match status" value="1"/>
</dbReference>
<feature type="domain" description="RING-type" evidence="6">
    <location>
        <begin position="578"/>
        <end position="620"/>
    </location>
</feature>
<keyword evidence="2" id="KW-0479">Metal-binding</keyword>
<dbReference type="PROSITE" id="PS00022">
    <property type="entry name" value="EGF_1"/>
    <property type="match status" value="1"/>
</dbReference>
<feature type="compositionally biased region" description="Polar residues" evidence="3">
    <location>
        <begin position="674"/>
        <end position="710"/>
    </location>
</feature>
<evidence type="ECO:0000313" key="8">
    <source>
        <dbReference type="Proteomes" id="UP001497512"/>
    </source>
</evidence>
<dbReference type="InterPro" id="IPR053070">
    <property type="entry name" value="RING-type_E3_ubiquitin-ligase"/>
</dbReference>
<feature type="compositionally biased region" description="Polar residues" evidence="3">
    <location>
        <begin position="639"/>
        <end position="656"/>
    </location>
</feature>
<keyword evidence="1" id="KW-0245">EGF-like domain</keyword>
<evidence type="ECO:0008006" key="9">
    <source>
        <dbReference type="Google" id="ProtNLM"/>
    </source>
</evidence>
<evidence type="ECO:0000259" key="5">
    <source>
        <dbReference type="PROSITE" id="PS50026"/>
    </source>
</evidence>
<sequence>MVMKSSFCKQTRCSSFVRGSSRTPHWTLTFVTFFLCFVGCHSIRLLLDSDNDFSPNVTIVADETCLSDTVGGGNYSYYTLDIEQCTGSNFVNVLAWVTSDANAEWSLLVNTEGLVPDYDDDDLPSDGTSAIHIVSEHKQPYALLTLPVPASVETSPSWYASVYTPVDTVDIIYKAWCSATNGCALNCSDPDTGPCVSVHTCRCIRHPDETSCSIDVFSLPGDNDLDVVQDDSSYIVHNQETLRPGGWKYLDFQVLENDSRILVEMSRLDGDVVLFLKPAGIGSGLAQLPTENDFNSSADVQSFQNRLSHHHIYTIASAETYYIGVYNNDVCMSNETYFNITVSIAAPNSTTSLCPLNCSHPNGSCIADNVCQCQPGFGGNFCEGSLWSAKPHNTVSGLLLPGDWAYVSVLHSELHAGGRALIKFTQSGGHPILMAKQGSYPTLTDCYLKFTDANLQPTASNTYQLDSNPSDDNNFILAVFNVDYLVQGETQFEILLLGGSKQLTIWIILVIAIGSSLFVAAAMASIRCIMQGQVSTTGNTTLDFEATPNPEGLDMQALRALPMVVFSEPTPPTDDSRCSICLAHYSSPEILCRIPTCGHIFHVACLDSWLQQHRSCPLCKLSVQNTIGVSLADSVTARSGATTSEAPSLTNSTIQLSSKSSDQTSSSDTHSKELWQSSPSPITSSDNQPLLVTIDPNPSQVDASSVDTTR</sequence>
<keyword evidence="4" id="KW-0472">Membrane</keyword>
<evidence type="ECO:0000256" key="1">
    <source>
        <dbReference type="PROSITE-ProRule" id="PRU00076"/>
    </source>
</evidence>
<keyword evidence="4" id="KW-0812">Transmembrane</keyword>
<dbReference type="PANTHER" id="PTHR47035:SF3">
    <property type="entry name" value="OS11G0150450 PROTEIN"/>
    <property type="match status" value="1"/>
</dbReference>
<keyword evidence="1" id="KW-1015">Disulfide bond</keyword>
<keyword evidence="4" id="KW-1133">Transmembrane helix</keyword>
<keyword evidence="2" id="KW-0863">Zinc-finger</keyword>
<evidence type="ECO:0000256" key="3">
    <source>
        <dbReference type="SAM" id="MobiDB-lite"/>
    </source>
</evidence>
<feature type="region of interest" description="Disordered" evidence="3">
    <location>
        <begin position="639"/>
        <end position="710"/>
    </location>
</feature>
<feature type="compositionally biased region" description="Low complexity" evidence="3">
    <location>
        <begin position="657"/>
        <end position="668"/>
    </location>
</feature>
<evidence type="ECO:0000313" key="7">
    <source>
        <dbReference type="EMBL" id="CAK9230108.1"/>
    </source>
</evidence>
<evidence type="ECO:0000259" key="6">
    <source>
        <dbReference type="PROSITE" id="PS50089"/>
    </source>
</evidence>
<protein>
    <recommendedName>
        <fullName evidence="9">RING-type domain-containing protein</fullName>
    </recommendedName>
</protein>